<organism evidence="2">
    <name type="scientific">Oryza glumipatula</name>
    <dbReference type="NCBI Taxonomy" id="40148"/>
    <lineage>
        <taxon>Eukaryota</taxon>
        <taxon>Viridiplantae</taxon>
        <taxon>Streptophyta</taxon>
        <taxon>Embryophyta</taxon>
        <taxon>Tracheophyta</taxon>
        <taxon>Spermatophyta</taxon>
        <taxon>Magnoliopsida</taxon>
        <taxon>Liliopsida</taxon>
        <taxon>Poales</taxon>
        <taxon>Poaceae</taxon>
        <taxon>BOP clade</taxon>
        <taxon>Oryzoideae</taxon>
        <taxon>Oryzeae</taxon>
        <taxon>Oryzinae</taxon>
        <taxon>Oryza</taxon>
    </lineage>
</organism>
<dbReference type="SMART" id="SM00457">
    <property type="entry name" value="MACPF"/>
    <property type="match status" value="1"/>
</dbReference>
<evidence type="ECO:0000313" key="3">
    <source>
        <dbReference type="Proteomes" id="UP000026961"/>
    </source>
</evidence>
<dbReference type="Pfam" id="PF01823">
    <property type="entry name" value="MACPF"/>
    <property type="match status" value="1"/>
</dbReference>
<dbReference type="PROSITE" id="PS51412">
    <property type="entry name" value="MACPF_2"/>
    <property type="match status" value="1"/>
</dbReference>
<dbReference type="Proteomes" id="UP000026961">
    <property type="component" value="Chromosome 5"/>
</dbReference>
<dbReference type="PANTHER" id="PTHR33199:SF8">
    <property type="entry name" value="MACPF DOMAIN-CONTAINING PROTEIN NSL1"/>
    <property type="match status" value="1"/>
</dbReference>
<dbReference type="PANTHER" id="PTHR33199">
    <property type="entry name" value="MACPF DOMAIN-CONTAINING PROTEIN CAD1"/>
    <property type="match status" value="1"/>
</dbReference>
<reference evidence="2" key="1">
    <citation type="submission" date="2015-04" db="UniProtKB">
        <authorList>
            <consortium name="EnsemblPlants"/>
        </authorList>
    </citation>
    <scope>IDENTIFICATION</scope>
</reference>
<dbReference type="AlphaFoldDB" id="A0A0E0A2M4"/>
<keyword evidence="3" id="KW-1185">Reference proteome</keyword>
<dbReference type="HOGENOM" id="CLU_034245_1_0_1"/>
<accession>A0A0E0A2M4</accession>
<dbReference type="EnsemblPlants" id="OGLUM05G26960.3">
    <property type="protein sequence ID" value="OGLUM05G26960.3"/>
    <property type="gene ID" value="OGLUM05G26960"/>
</dbReference>
<dbReference type="InterPro" id="IPR044663">
    <property type="entry name" value="CAD1/NSL1-like"/>
</dbReference>
<dbReference type="STRING" id="40148.A0A0E0A2M4"/>
<protein>
    <recommendedName>
        <fullName evidence="1">MACPF domain-containing protein</fullName>
    </recommendedName>
</protein>
<dbReference type="GO" id="GO:0009626">
    <property type="term" value="P:plant-type hypersensitive response"/>
    <property type="evidence" value="ECO:0007669"/>
    <property type="project" value="TreeGrafter"/>
</dbReference>
<dbReference type="GO" id="GO:0005886">
    <property type="term" value="C:plasma membrane"/>
    <property type="evidence" value="ECO:0007669"/>
    <property type="project" value="TreeGrafter"/>
</dbReference>
<feature type="domain" description="MACPF" evidence="1">
    <location>
        <begin position="13"/>
        <end position="383"/>
    </location>
</feature>
<dbReference type="Gramene" id="OGLUM05G26960.3">
    <property type="protein sequence ID" value="OGLUM05G26960.3"/>
    <property type="gene ID" value="OGLUM05G26960"/>
</dbReference>
<sequence>MMRVLGFMGDGGGGGMMTAQAAAEAAVGAIGCGYDLTSDLRLSSVKAGGRLVDIDGASGAARRELVLPGGAVVGGVPVGIVADKGERTRFRSDVLSFAQMAEQVNQTMSVAGKIPSGAFNAMFDYRGCWHKDAAATGILCFDGRFVELYAIEAPRAHLALLDRVKRDVPPFWDPAALAESVRLPPSRAARPAFVAFAATPVATDSSVLTWSLPNFLFRFIDKYGTHVIAGVKMGGKDVVCIKQLKGSNLTQSDVQSRLKKLSDDKLAQDSPESLTARDDKFLLGLNGSLLLGPGSAAWRSLRPSVVSHKDDIVSIHIRRGGVDNGQGHSKWLSTISGSPDVISMAFVPITSLLTGVRGCGFLNHAVNLYLRYKPPIEELHQFLEFQVPRQWAPEFGELPLALGPRKKKNSLPSLQFTLMGPKLHVTTAKADSGNRPVTGIRLFLEGKKNNRLGVHLQHLSATPGTITIAGEVASAEDATVRESDYIEPIKSPLLSHVCTAPVQYNGARIDDCAAIVTRAWLEVQETCLKKVLFLRLGFSGVASTKIRRSEWDGPFVVSRKSGSLSALFSARLSAAGAGGSAQMMQQQQPVGEKVEVNSAIFPKGPPVPLPVQRMARYVDTTEVMRGPADLPGYWVVTGAKLSIEGGKVALKVKYSLLIAEDVIGSMEEEREDTGMVEGRRGDEIAYNPRG</sequence>
<proteinExistence type="predicted"/>
<evidence type="ECO:0000259" key="1">
    <source>
        <dbReference type="PROSITE" id="PS51412"/>
    </source>
</evidence>
<name>A0A0E0A2M4_9ORYZ</name>
<evidence type="ECO:0000313" key="2">
    <source>
        <dbReference type="EnsemblPlants" id="OGLUM05G26960.3"/>
    </source>
</evidence>
<reference evidence="2" key="2">
    <citation type="submission" date="2018-05" db="EMBL/GenBank/DDBJ databases">
        <title>OgluRS3 (Oryza glumaepatula Reference Sequence Version 3).</title>
        <authorList>
            <person name="Zhang J."/>
            <person name="Kudrna D."/>
            <person name="Lee S."/>
            <person name="Talag J."/>
            <person name="Welchert J."/>
            <person name="Wing R.A."/>
        </authorList>
    </citation>
    <scope>NUCLEOTIDE SEQUENCE [LARGE SCALE GENOMIC DNA]</scope>
</reference>
<dbReference type="GO" id="GO:2000031">
    <property type="term" value="P:regulation of salicylic acid mediated signaling pathway"/>
    <property type="evidence" value="ECO:0007669"/>
    <property type="project" value="InterPro"/>
</dbReference>
<dbReference type="InterPro" id="IPR020864">
    <property type="entry name" value="MACPF"/>
</dbReference>
<dbReference type="eggNOG" id="ENOG502QQTT">
    <property type="taxonomic scope" value="Eukaryota"/>
</dbReference>